<organism evidence="1 2">
    <name type="scientific">Acaulospora colombiana</name>
    <dbReference type="NCBI Taxonomy" id="27376"/>
    <lineage>
        <taxon>Eukaryota</taxon>
        <taxon>Fungi</taxon>
        <taxon>Fungi incertae sedis</taxon>
        <taxon>Mucoromycota</taxon>
        <taxon>Glomeromycotina</taxon>
        <taxon>Glomeromycetes</taxon>
        <taxon>Diversisporales</taxon>
        <taxon>Acaulosporaceae</taxon>
        <taxon>Acaulospora</taxon>
    </lineage>
</organism>
<dbReference type="Proteomes" id="UP000789525">
    <property type="component" value="Unassembled WGS sequence"/>
</dbReference>
<accession>A0ACA9KGX3</accession>
<evidence type="ECO:0000313" key="2">
    <source>
        <dbReference type="Proteomes" id="UP000789525"/>
    </source>
</evidence>
<gene>
    <name evidence="1" type="ORF">ACOLOM_LOCUS1664</name>
</gene>
<sequence length="898" mass="103928">MSSRRLGEVVHQTIFHQLAVGITDANGKNINSDERSVADREQTKVEDTANNLDTVDKEKVVEQQPLITTPWTKTLRNLLQTTEDIGAIWKEYRSIVEGGNLKSMEKKFINRLLHSIQKFDKDHDSRLKKIQTVIRDLSEAEMKVGQTVRNYLIEAYLDNKDLDKARMVFDEIKGMKGPLGKIPVCPYRIACNMMMKAYGHRHSMLTKDGIPRNDLQEVMSIYSLMHEKTIFPGVETKNVLAGIFEFHYYRNYSNLIRWFNELMDKRLVDSGLVKEVVVFLIKKKNLNEAIRIYERMRSLNMIPSSYIYNSLIDRLGKQEEIEKALRLSQEMESLIPLDTVSYNVLIKTYGLAEDHEKIKELFDEVLSKKEAKPNLRTFSEAINACAKLGRVNSALWALEKMNSLGLKPDQFIYTSLIELFSNVNDTQSMERVFHNMLTDGVNPLNITYGMLTVGYCRENDIYKAFQICRIMISAGIEPDVRIYNALISLFAERKDPTSAFLLFNEMRAYNITPDAYTYTNLIHAYAKAGDISRAEEIFMDMELAGIKPQTITYNVLLNAYVEKLDMRRAQKLYNEMLESFVRPDVYTFCCLIDGFCEKGDLGAAATLFRHMQNNHQLEPDTHIYTVLIHRNLQHGDFRNAKRLYENMIDRRVKPTYVTFAVLIHGHARYGDLDFAGKLVSELGLRKDPPLTTSHLTLAEWVESHIVRSDPVLPKTPKTNLGSESKKDFSESLLFSFDSPLSPLLKSQLPPCHAVSVMIDALTETKRYDEVQEEWNRLAREGFEFDSHNLNHYAQSLILSGKIKDACSIIDKYLMEGWNQQVEIWKRFDREYSTESFMERKRLLSLVEKFPHQKTLLMLAESFEKMKNQDWFNMQDVTKTPTSILLLNEIVEEYPEVAR</sequence>
<name>A0ACA9KGX3_9GLOM</name>
<keyword evidence="2" id="KW-1185">Reference proteome</keyword>
<protein>
    <submittedName>
        <fullName evidence="1">762_t:CDS:1</fullName>
    </submittedName>
</protein>
<proteinExistence type="predicted"/>
<dbReference type="EMBL" id="CAJVPT010001989">
    <property type="protein sequence ID" value="CAG8472745.1"/>
    <property type="molecule type" value="Genomic_DNA"/>
</dbReference>
<comment type="caution">
    <text evidence="1">The sequence shown here is derived from an EMBL/GenBank/DDBJ whole genome shotgun (WGS) entry which is preliminary data.</text>
</comment>
<evidence type="ECO:0000313" key="1">
    <source>
        <dbReference type="EMBL" id="CAG8472745.1"/>
    </source>
</evidence>
<reference evidence="1" key="1">
    <citation type="submission" date="2021-06" db="EMBL/GenBank/DDBJ databases">
        <authorList>
            <person name="Kallberg Y."/>
            <person name="Tangrot J."/>
            <person name="Rosling A."/>
        </authorList>
    </citation>
    <scope>NUCLEOTIDE SEQUENCE</scope>
    <source>
        <strain evidence="1">CL356</strain>
    </source>
</reference>